<dbReference type="Pfam" id="PF00672">
    <property type="entry name" value="HAMP"/>
    <property type="match status" value="1"/>
</dbReference>
<protein>
    <recommendedName>
        <fullName evidence="3">histidine kinase</fullName>
        <ecNumber evidence="3">2.7.13.3</ecNumber>
    </recommendedName>
</protein>
<dbReference type="InterPro" id="IPR036890">
    <property type="entry name" value="HATPase_C_sf"/>
</dbReference>
<keyword evidence="6 11" id="KW-0812">Transmembrane</keyword>
<keyword evidence="15" id="KW-1185">Reference proteome</keyword>
<dbReference type="InterPro" id="IPR004358">
    <property type="entry name" value="Sig_transdc_His_kin-like_C"/>
</dbReference>
<proteinExistence type="predicted"/>
<dbReference type="PRINTS" id="PR00344">
    <property type="entry name" value="BCTRLSENSOR"/>
</dbReference>
<evidence type="ECO:0000313" key="15">
    <source>
        <dbReference type="Proteomes" id="UP000258016"/>
    </source>
</evidence>
<evidence type="ECO:0000259" key="12">
    <source>
        <dbReference type="PROSITE" id="PS50109"/>
    </source>
</evidence>
<dbReference type="EMBL" id="CP020083">
    <property type="protein sequence ID" value="ASR53007.1"/>
    <property type="molecule type" value="Genomic_DNA"/>
</dbReference>
<evidence type="ECO:0000256" key="7">
    <source>
        <dbReference type="ARBA" id="ARBA00022777"/>
    </source>
</evidence>
<keyword evidence="9" id="KW-0902">Two-component regulatory system</keyword>
<dbReference type="Gene3D" id="6.10.340.10">
    <property type="match status" value="1"/>
</dbReference>
<dbReference type="PANTHER" id="PTHR45436:SF5">
    <property type="entry name" value="SENSOR HISTIDINE KINASE TRCS"/>
    <property type="match status" value="1"/>
</dbReference>
<keyword evidence="10 11" id="KW-0472">Membrane</keyword>
<evidence type="ECO:0000313" key="14">
    <source>
        <dbReference type="EMBL" id="ASR53007.1"/>
    </source>
</evidence>
<keyword evidence="4" id="KW-0597">Phosphoprotein</keyword>
<dbReference type="InterPro" id="IPR025908">
    <property type="entry name" value="Sensor_TM1"/>
</dbReference>
<evidence type="ECO:0000256" key="5">
    <source>
        <dbReference type="ARBA" id="ARBA00022679"/>
    </source>
</evidence>
<dbReference type="RefSeq" id="WP_054134717.1">
    <property type="nucleotide sequence ID" value="NZ_CP020083.1"/>
</dbReference>
<dbReference type="Gene3D" id="3.30.565.10">
    <property type="entry name" value="Histidine kinase-like ATPase, C-terminal domain"/>
    <property type="match status" value="1"/>
</dbReference>
<evidence type="ECO:0000256" key="2">
    <source>
        <dbReference type="ARBA" id="ARBA00004370"/>
    </source>
</evidence>
<evidence type="ECO:0000256" key="6">
    <source>
        <dbReference type="ARBA" id="ARBA00022692"/>
    </source>
</evidence>
<feature type="domain" description="HAMP" evidence="13">
    <location>
        <begin position="241"/>
        <end position="296"/>
    </location>
</feature>
<keyword evidence="5" id="KW-0808">Transferase</keyword>
<dbReference type="InterPro" id="IPR050428">
    <property type="entry name" value="TCS_sensor_his_kinase"/>
</dbReference>
<dbReference type="SUPFAM" id="SSF47384">
    <property type="entry name" value="Homodimeric domain of signal transducing histidine kinase"/>
    <property type="match status" value="1"/>
</dbReference>
<dbReference type="PROSITE" id="PS50109">
    <property type="entry name" value="HIS_KIN"/>
    <property type="match status" value="1"/>
</dbReference>
<evidence type="ECO:0000256" key="9">
    <source>
        <dbReference type="ARBA" id="ARBA00023012"/>
    </source>
</evidence>
<dbReference type="SMART" id="SM00388">
    <property type="entry name" value="HisKA"/>
    <property type="match status" value="1"/>
</dbReference>
<evidence type="ECO:0000256" key="11">
    <source>
        <dbReference type="SAM" id="Phobius"/>
    </source>
</evidence>
<dbReference type="Gene3D" id="1.10.287.130">
    <property type="match status" value="1"/>
</dbReference>
<comment type="catalytic activity">
    <reaction evidence="1">
        <text>ATP + protein L-histidine = ADP + protein N-phospho-L-histidine.</text>
        <dbReference type="EC" id="2.7.13.3"/>
    </reaction>
</comment>
<dbReference type="Pfam" id="PF02518">
    <property type="entry name" value="HATPase_c"/>
    <property type="match status" value="1"/>
</dbReference>
<gene>
    <name evidence="14" type="ORF">B5J99_17360</name>
</gene>
<evidence type="ECO:0000256" key="8">
    <source>
        <dbReference type="ARBA" id="ARBA00022989"/>
    </source>
</evidence>
<comment type="subcellular location">
    <subcellularLocation>
        <location evidence="2">Membrane</location>
    </subcellularLocation>
</comment>
<dbReference type="PANTHER" id="PTHR45436">
    <property type="entry name" value="SENSOR HISTIDINE KINASE YKOH"/>
    <property type="match status" value="1"/>
</dbReference>
<reference evidence="14 15" key="1">
    <citation type="submission" date="2017-03" db="EMBL/GenBank/DDBJ databases">
        <title>Complete genome sequence of Blastomonas fulva degrading microcsystin LR.</title>
        <authorList>
            <person name="Lee H.-g."/>
            <person name="Jin L."/>
            <person name="oh H.-M."/>
        </authorList>
    </citation>
    <scope>NUCLEOTIDE SEQUENCE [LARGE SCALE GENOMIC DNA]</scope>
    <source>
        <strain evidence="14 15">T2</strain>
    </source>
</reference>
<dbReference type="CDD" id="cd00082">
    <property type="entry name" value="HisKA"/>
    <property type="match status" value="1"/>
</dbReference>
<accession>A0ABN5B7J4</accession>
<dbReference type="GeneID" id="303487361"/>
<evidence type="ECO:0000256" key="3">
    <source>
        <dbReference type="ARBA" id="ARBA00012438"/>
    </source>
</evidence>
<feature type="transmembrane region" description="Helical" evidence="11">
    <location>
        <begin position="25"/>
        <end position="47"/>
    </location>
</feature>
<dbReference type="InterPro" id="IPR036097">
    <property type="entry name" value="HisK_dim/P_sf"/>
</dbReference>
<evidence type="ECO:0000259" key="13">
    <source>
        <dbReference type="PROSITE" id="PS50885"/>
    </source>
</evidence>
<sequence>MAPDTVSQASNPPALRLRWTRRVSLTWRILAVNIFAVAMLGGGLLYLDSYREQIIQERLEQEQQSIWLLAHALERLDQPDRIAMMKAVASRYASRVRLYDRAGALQLDSFALGRPTYTLRDPADEPWQRHAARLLDEGFDGLVNAQKVDAYVERRPDRLENWSEAVAARDSGAAHARMRYARDRTPMISAAIALPQGSGVLFTSYNARDITRIVRAERFNLALIVLATALVSVLFSLFLARTIVQPLRRLASAAVRVRLGRAREVVVPRLPSRGDEIGLLARSLSDMSLALRQKIDATEAFAADVSHELKNPLASLRSALEGLGSVKDEGLRAQLFDIACSDVRRLDRLITDISEASRVDAQLTRTRFEPVDLGEMIENLLDLRRARGLNHGREIVFARPRRGVAVVMGEGTRLERVISNLLDNAVSFSPPGGLVRIEATQVRGPERSRVLVRVIDEGPGVEPSEREEIFRRFHSARPEGEAFGQHSGLGLAIARTIIEGHHGAISVDDRDDGNTGACFEIRLPGIDQEGLPISPA</sequence>
<dbReference type="GO" id="GO:0016301">
    <property type="term" value="F:kinase activity"/>
    <property type="evidence" value="ECO:0007669"/>
    <property type="project" value="UniProtKB-KW"/>
</dbReference>
<name>A0ABN5B7J4_9SPHN</name>
<dbReference type="Pfam" id="PF13755">
    <property type="entry name" value="Sensor_TM1"/>
    <property type="match status" value="1"/>
</dbReference>
<dbReference type="SMART" id="SM00387">
    <property type="entry name" value="HATPase_c"/>
    <property type="match status" value="1"/>
</dbReference>
<dbReference type="EC" id="2.7.13.3" evidence="3"/>
<evidence type="ECO:0000256" key="4">
    <source>
        <dbReference type="ARBA" id="ARBA00022553"/>
    </source>
</evidence>
<dbReference type="CDD" id="cd06225">
    <property type="entry name" value="HAMP"/>
    <property type="match status" value="1"/>
</dbReference>
<dbReference type="SMART" id="SM00304">
    <property type="entry name" value="HAMP"/>
    <property type="match status" value="1"/>
</dbReference>
<dbReference type="InterPro" id="IPR003661">
    <property type="entry name" value="HisK_dim/P_dom"/>
</dbReference>
<dbReference type="SUPFAM" id="SSF158472">
    <property type="entry name" value="HAMP domain-like"/>
    <property type="match status" value="1"/>
</dbReference>
<dbReference type="InterPro" id="IPR003660">
    <property type="entry name" value="HAMP_dom"/>
</dbReference>
<dbReference type="SUPFAM" id="SSF55874">
    <property type="entry name" value="ATPase domain of HSP90 chaperone/DNA topoisomerase II/histidine kinase"/>
    <property type="match status" value="1"/>
</dbReference>
<dbReference type="InterPro" id="IPR005467">
    <property type="entry name" value="His_kinase_dom"/>
</dbReference>
<organism evidence="14 15">
    <name type="scientific">Blastomonas fulva</name>
    <dbReference type="NCBI Taxonomy" id="1550728"/>
    <lineage>
        <taxon>Bacteria</taxon>
        <taxon>Pseudomonadati</taxon>
        <taxon>Pseudomonadota</taxon>
        <taxon>Alphaproteobacteria</taxon>
        <taxon>Sphingomonadales</taxon>
        <taxon>Sphingomonadaceae</taxon>
        <taxon>Blastomonas</taxon>
    </lineage>
</organism>
<keyword evidence="7 14" id="KW-0418">Kinase</keyword>
<feature type="transmembrane region" description="Helical" evidence="11">
    <location>
        <begin position="219"/>
        <end position="240"/>
    </location>
</feature>
<dbReference type="Proteomes" id="UP000258016">
    <property type="component" value="Chromosome"/>
</dbReference>
<dbReference type="InterPro" id="IPR003594">
    <property type="entry name" value="HATPase_dom"/>
</dbReference>
<dbReference type="PROSITE" id="PS50885">
    <property type="entry name" value="HAMP"/>
    <property type="match status" value="1"/>
</dbReference>
<dbReference type="Pfam" id="PF00512">
    <property type="entry name" value="HisKA"/>
    <property type="match status" value="1"/>
</dbReference>
<evidence type="ECO:0000256" key="1">
    <source>
        <dbReference type="ARBA" id="ARBA00000085"/>
    </source>
</evidence>
<evidence type="ECO:0000256" key="10">
    <source>
        <dbReference type="ARBA" id="ARBA00023136"/>
    </source>
</evidence>
<keyword evidence="8 11" id="KW-1133">Transmembrane helix</keyword>
<feature type="domain" description="Histidine kinase" evidence="12">
    <location>
        <begin position="304"/>
        <end position="527"/>
    </location>
</feature>